<comment type="caution">
    <text evidence="2">The sequence shown here is derived from an EMBL/GenBank/DDBJ whole genome shotgun (WGS) entry which is preliminary data.</text>
</comment>
<accession>A0A0F9G8V6</accession>
<feature type="region of interest" description="Disordered" evidence="1">
    <location>
        <begin position="1"/>
        <end position="23"/>
    </location>
</feature>
<proteinExistence type="predicted"/>
<evidence type="ECO:0000256" key="1">
    <source>
        <dbReference type="SAM" id="MobiDB-lite"/>
    </source>
</evidence>
<reference evidence="2" key="1">
    <citation type="journal article" date="2015" name="Nature">
        <title>Complex archaea that bridge the gap between prokaryotes and eukaryotes.</title>
        <authorList>
            <person name="Spang A."/>
            <person name="Saw J.H."/>
            <person name="Jorgensen S.L."/>
            <person name="Zaremba-Niedzwiedzka K."/>
            <person name="Martijn J."/>
            <person name="Lind A.E."/>
            <person name="van Eijk R."/>
            <person name="Schleper C."/>
            <person name="Guy L."/>
            <person name="Ettema T.J."/>
        </authorList>
    </citation>
    <scope>NUCLEOTIDE SEQUENCE</scope>
</reference>
<evidence type="ECO:0000313" key="2">
    <source>
        <dbReference type="EMBL" id="KKL95284.1"/>
    </source>
</evidence>
<protein>
    <submittedName>
        <fullName evidence="2">Uncharacterized protein</fullName>
    </submittedName>
</protein>
<name>A0A0F9G8V6_9ZZZZ</name>
<gene>
    <name evidence="2" type="ORF">LCGC14_1856130</name>
</gene>
<dbReference type="EMBL" id="LAZR01018713">
    <property type="protein sequence ID" value="KKL95284.1"/>
    <property type="molecule type" value="Genomic_DNA"/>
</dbReference>
<organism evidence="2">
    <name type="scientific">marine sediment metagenome</name>
    <dbReference type="NCBI Taxonomy" id="412755"/>
    <lineage>
        <taxon>unclassified sequences</taxon>
        <taxon>metagenomes</taxon>
        <taxon>ecological metagenomes</taxon>
    </lineage>
</organism>
<sequence length="39" mass="4607">DQHGLDGALHMVHPDPGPVDYRRRPKRTQLIAPIRDEWY</sequence>
<dbReference type="AlphaFoldDB" id="A0A0F9G8V6"/>
<feature type="non-terminal residue" evidence="2">
    <location>
        <position position="1"/>
    </location>
</feature>